<dbReference type="InParanoid" id="C8XBS5"/>
<dbReference type="PANTHER" id="PTHR34047">
    <property type="entry name" value="NUCLEAR INTRON MATURASE 1, MITOCHONDRIAL-RELATED"/>
    <property type="match status" value="1"/>
</dbReference>
<dbReference type="EC" id="2.7.7.49" evidence="1"/>
<keyword evidence="7" id="KW-0051">Antiviral defense</keyword>
<dbReference type="Proteomes" id="UP000002218">
    <property type="component" value="Chromosome"/>
</dbReference>
<dbReference type="PROSITE" id="PS50878">
    <property type="entry name" value="RT_POL"/>
    <property type="match status" value="1"/>
</dbReference>
<keyword evidence="5" id="KW-0460">Magnesium</keyword>
<dbReference type="Pfam" id="PF00078">
    <property type="entry name" value="RVT_1"/>
    <property type="match status" value="1"/>
</dbReference>
<evidence type="ECO:0000256" key="7">
    <source>
        <dbReference type="ARBA" id="ARBA00023118"/>
    </source>
</evidence>
<dbReference type="InterPro" id="IPR051083">
    <property type="entry name" value="GrpII_Intron_Splice-Mob/Def"/>
</dbReference>
<evidence type="ECO:0000256" key="9">
    <source>
        <dbReference type="ARBA" id="ARBA00048173"/>
    </source>
</evidence>
<evidence type="ECO:0000313" key="12">
    <source>
        <dbReference type="Proteomes" id="UP000002218"/>
    </source>
</evidence>
<dbReference type="GO" id="GO:0003964">
    <property type="term" value="F:RNA-directed DNA polymerase activity"/>
    <property type="evidence" value="ECO:0007669"/>
    <property type="project" value="UniProtKB-KW"/>
</dbReference>
<dbReference type="SUPFAM" id="SSF56672">
    <property type="entry name" value="DNA/RNA polymerases"/>
    <property type="match status" value="1"/>
</dbReference>
<dbReference type="eggNOG" id="COG3344">
    <property type="taxonomic scope" value="Bacteria"/>
</dbReference>
<dbReference type="SMR" id="C8XBS5"/>
<evidence type="ECO:0000259" key="10">
    <source>
        <dbReference type="PROSITE" id="PS50878"/>
    </source>
</evidence>
<reference evidence="12" key="1">
    <citation type="submission" date="2009-09" db="EMBL/GenBank/DDBJ databases">
        <title>The complete genome of Nakamurella multipartita DSM 44233.</title>
        <authorList>
            <consortium name="US DOE Joint Genome Institute (JGI-PGF)"/>
            <person name="Lucas S."/>
            <person name="Copeland A."/>
            <person name="Lapidus A."/>
            <person name="Glavina del Rio T."/>
            <person name="Dalin E."/>
            <person name="Tice H."/>
            <person name="Bruce D."/>
            <person name="Goodwin L."/>
            <person name="Pitluck S."/>
            <person name="Kyrpides N."/>
            <person name="Mavromatis K."/>
            <person name="Ivanova N."/>
            <person name="Ovchinnikova G."/>
            <person name="Sims D."/>
            <person name="Meincke L."/>
            <person name="Brettin T."/>
            <person name="Detter J.C."/>
            <person name="Han C."/>
            <person name="Larimer F."/>
            <person name="Land M."/>
            <person name="Hauser L."/>
            <person name="Markowitz V."/>
            <person name="Cheng J.-F."/>
            <person name="Hugenholtz P."/>
            <person name="Woyke T."/>
            <person name="Wu D."/>
            <person name="Klenk H.-P."/>
            <person name="Eisen J.A."/>
        </authorList>
    </citation>
    <scope>NUCLEOTIDE SEQUENCE [LARGE SCALE GENOMIC DNA]</scope>
    <source>
        <strain evidence="12">ATCC 700099 / DSM 44233 / CIP 104796 / JCM 9543 / NBRC 105858 / Y-104</strain>
    </source>
</reference>
<evidence type="ECO:0000256" key="3">
    <source>
        <dbReference type="ARBA" id="ARBA00022695"/>
    </source>
</evidence>
<dbReference type="RefSeq" id="WP_015748297.1">
    <property type="nucleotide sequence ID" value="NC_013235.1"/>
</dbReference>
<evidence type="ECO:0000313" key="11">
    <source>
        <dbReference type="EMBL" id="ACV79429.1"/>
    </source>
</evidence>
<protein>
    <recommendedName>
        <fullName evidence="1">RNA-directed DNA polymerase</fullName>
        <ecNumber evidence="1">2.7.7.49</ecNumber>
    </recommendedName>
</protein>
<dbReference type="KEGG" id="nml:Namu_3095"/>
<dbReference type="GO" id="GO:0051607">
    <property type="term" value="P:defense response to virus"/>
    <property type="evidence" value="ECO:0007669"/>
    <property type="project" value="UniProtKB-KW"/>
</dbReference>
<dbReference type="GO" id="GO:0003723">
    <property type="term" value="F:RNA binding"/>
    <property type="evidence" value="ECO:0007669"/>
    <property type="project" value="InterPro"/>
</dbReference>
<evidence type="ECO:0000256" key="2">
    <source>
        <dbReference type="ARBA" id="ARBA00022679"/>
    </source>
</evidence>
<dbReference type="EMBL" id="CP001737">
    <property type="protein sequence ID" value="ACV79429.1"/>
    <property type="molecule type" value="Genomic_DNA"/>
</dbReference>
<evidence type="ECO:0000256" key="5">
    <source>
        <dbReference type="ARBA" id="ARBA00022842"/>
    </source>
</evidence>
<dbReference type="CDD" id="cd03487">
    <property type="entry name" value="RT_Bac_retron_II"/>
    <property type="match status" value="1"/>
</dbReference>
<evidence type="ECO:0000256" key="1">
    <source>
        <dbReference type="ARBA" id="ARBA00012493"/>
    </source>
</evidence>
<keyword evidence="3" id="KW-0548">Nucleotidyltransferase</keyword>
<evidence type="ECO:0000256" key="6">
    <source>
        <dbReference type="ARBA" id="ARBA00022918"/>
    </source>
</evidence>
<keyword evidence="12" id="KW-1185">Reference proteome</keyword>
<dbReference type="InterPro" id="IPR000123">
    <property type="entry name" value="Reverse_transcriptase_msDNA"/>
</dbReference>
<evidence type="ECO:0000256" key="8">
    <source>
        <dbReference type="ARBA" id="ARBA00034120"/>
    </source>
</evidence>
<dbReference type="InterPro" id="IPR000477">
    <property type="entry name" value="RT_dom"/>
</dbReference>
<dbReference type="HOGENOM" id="CLU_028398_5_0_11"/>
<feature type="domain" description="Reverse transcriptase" evidence="10">
    <location>
        <begin position="130"/>
        <end position="370"/>
    </location>
</feature>
<reference evidence="11 12" key="2">
    <citation type="journal article" date="2010" name="Stand. Genomic Sci.">
        <title>Complete genome sequence of Nakamurella multipartita type strain (Y-104).</title>
        <authorList>
            <person name="Tice H."/>
            <person name="Mayilraj S."/>
            <person name="Sims D."/>
            <person name="Lapidus A."/>
            <person name="Nolan M."/>
            <person name="Lucas S."/>
            <person name="Glavina Del Rio T."/>
            <person name="Copeland A."/>
            <person name="Cheng J.F."/>
            <person name="Meincke L."/>
            <person name="Bruce D."/>
            <person name="Goodwin L."/>
            <person name="Pitluck S."/>
            <person name="Ivanova N."/>
            <person name="Mavromatis K."/>
            <person name="Ovchinnikova G."/>
            <person name="Pati A."/>
            <person name="Chen A."/>
            <person name="Palaniappan K."/>
            <person name="Land M."/>
            <person name="Hauser L."/>
            <person name="Chang Y.J."/>
            <person name="Jeffries C.D."/>
            <person name="Detter J.C."/>
            <person name="Brettin T."/>
            <person name="Rohde M."/>
            <person name="Goker M."/>
            <person name="Bristow J."/>
            <person name="Eisen J.A."/>
            <person name="Markowitz V."/>
            <person name="Hugenholtz P."/>
            <person name="Kyrpides N.C."/>
            <person name="Klenk H.P."/>
            <person name="Chen F."/>
        </authorList>
    </citation>
    <scope>NUCLEOTIDE SEQUENCE [LARGE SCALE GENOMIC DNA]</scope>
    <source>
        <strain evidence="12">ATCC 700099 / DSM 44233 / CIP 104796 / JCM 9543 / NBRC 105858 / Y-104</strain>
    </source>
</reference>
<dbReference type="InterPro" id="IPR043502">
    <property type="entry name" value="DNA/RNA_pol_sf"/>
</dbReference>
<dbReference type="PANTHER" id="PTHR34047:SF7">
    <property type="entry name" value="RNA-DIRECTED DNA POLYMERASE"/>
    <property type="match status" value="1"/>
</dbReference>
<comment type="similarity">
    <text evidence="8">Belongs to the bacterial reverse transcriptase family.</text>
</comment>
<keyword evidence="2" id="KW-0808">Transferase</keyword>
<evidence type="ECO:0000256" key="4">
    <source>
        <dbReference type="ARBA" id="ARBA00022723"/>
    </source>
</evidence>
<sequence length="440" mass="48601">MTGPADRLATALADAMLAGSWDYQSILDRTRQVIARRPPWLDSLAREVLAAYQRAPADRPRELAAFVVSSAAMARARRSPPRLPTPVVRFSSPTRMIRRPFATPVLHHAGDLADHLGITLEALDAFADTRLRARRARAERIAHYRYRWMHRPGGARLLEAPKRNLRALQRTVLDDILAPIPTHPAAHGFVAGRSAITGAAEHVGAEVVITLDLEHFFASVTPGRIWGLLRAAGYPEPVAHLLVGLTTHATPVATLASMPASADPGRDFRLRRRLAGPHLPQGAPTSPALANLVAFSLDRRLDSYARAAGSRYTRYADDLTFSGDAALARRSAALIAAVKRMIRQEGFTVHPGKTREHHRSRRQVVTGIVVNDRTNIPRADYDRLKAVLHDCRRNGPLAANRDAHPDFRAHLLGRLSWVSALNPDRGARLRAIFDEIRWTS</sequence>
<gene>
    <name evidence="11" type="ordered locus">Namu_3095</name>
</gene>
<keyword evidence="6" id="KW-0695">RNA-directed DNA polymerase</keyword>
<keyword evidence="4" id="KW-0479">Metal-binding</keyword>
<dbReference type="GO" id="GO:0046872">
    <property type="term" value="F:metal ion binding"/>
    <property type="evidence" value="ECO:0007669"/>
    <property type="project" value="UniProtKB-KW"/>
</dbReference>
<dbReference type="AlphaFoldDB" id="C8XBS5"/>
<name>C8XBS5_NAKMY</name>
<proteinExistence type="inferred from homology"/>
<dbReference type="STRING" id="479431.Namu_3095"/>
<accession>C8XBS5</accession>
<comment type="catalytic activity">
    <reaction evidence="9">
        <text>DNA(n) + a 2'-deoxyribonucleoside 5'-triphosphate = DNA(n+1) + diphosphate</text>
        <dbReference type="Rhea" id="RHEA:22508"/>
        <dbReference type="Rhea" id="RHEA-COMP:17339"/>
        <dbReference type="Rhea" id="RHEA-COMP:17340"/>
        <dbReference type="ChEBI" id="CHEBI:33019"/>
        <dbReference type="ChEBI" id="CHEBI:61560"/>
        <dbReference type="ChEBI" id="CHEBI:173112"/>
        <dbReference type="EC" id="2.7.7.49"/>
    </reaction>
</comment>
<organism evidence="11 12">
    <name type="scientific">Nakamurella multipartita (strain ATCC 700099 / DSM 44233 / CIP 104796 / JCM 9543 / NBRC 105858 / Y-104)</name>
    <name type="common">Microsphaera multipartita</name>
    <dbReference type="NCBI Taxonomy" id="479431"/>
    <lineage>
        <taxon>Bacteria</taxon>
        <taxon>Bacillati</taxon>
        <taxon>Actinomycetota</taxon>
        <taxon>Actinomycetes</taxon>
        <taxon>Nakamurellales</taxon>
        <taxon>Nakamurellaceae</taxon>
        <taxon>Nakamurella</taxon>
    </lineage>
</organism>
<dbReference type="PRINTS" id="PR00866">
    <property type="entry name" value="RNADNAPOLMS"/>
</dbReference>